<dbReference type="InterPro" id="IPR050961">
    <property type="entry name" value="BolA/IbaG_stress_morph_reg"/>
</dbReference>
<dbReference type="OrthoDB" id="4983at2759"/>
<evidence type="ECO:0000256" key="1">
    <source>
        <dbReference type="ARBA" id="ARBA00005578"/>
    </source>
</evidence>
<dbReference type="Pfam" id="PF01722">
    <property type="entry name" value="BolA"/>
    <property type="match status" value="1"/>
</dbReference>
<evidence type="ECO:0000256" key="3">
    <source>
        <dbReference type="SAM" id="MobiDB-lite"/>
    </source>
</evidence>
<keyword evidence="5" id="KW-1185">Reference proteome</keyword>
<dbReference type="InterPro" id="IPR002634">
    <property type="entry name" value="BolA"/>
</dbReference>
<dbReference type="GO" id="GO:0005739">
    <property type="term" value="C:mitochondrion"/>
    <property type="evidence" value="ECO:0007669"/>
    <property type="project" value="TreeGrafter"/>
</dbReference>
<dbReference type="Proteomes" id="UP000695562">
    <property type="component" value="Unassembled WGS sequence"/>
</dbReference>
<evidence type="ECO:0000256" key="2">
    <source>
        <dbReference type="RuleBase" id="RU003860"/>
    </source>
</evidence>
<comment type="similarity">
    <text evidence="1 2">Belongs to the BolA/IbaG family.</text>
</comment>
<gene>
    <name evidence="4" type="ORF">CYY_000862</name>
</gene>
<feature type="region of interest" description="Disordered" evidence="3">
    <location>
        <begin position="97"/>
        <end position="124"/>
    </location>
</feature>
<evidence type="ECO:0008006" key="6">
    <source>
        <dbReference type="Google" id="ProtNLM"/>
    </source>
</evidence>
<organism evidence="4 5">
    <name type="scientific">Polysphondylium violaceum</name>
    <dbReference type="NCBI Taxonomy" id="133409"/>
    <lineage>
        <taxon>Eukaryota</taxon>
        <taxon>Amoebozoa</taxon>
        <taxon>Evosea</taxon>
        <taxon>Eumycetozoa</taxon>
        <taxon>Dictyostelia</taxon>
        <taxon>Dictyosteliales</taxon>
        <taxon>Dictyosteliaceae</taxon>
        <taxon>Polysphondylium</taxon>
    </lineage>
</organism>
<evidence type="ECO:0000313" key="4">
    <source>
        <dbReference type="EMBL" id="KAF2077817.1"/>
    </source>
</evidence>
<dbReference type="AlphaFoldDB" id="A0A8J4Q411"/>
<name>A0A8J4Q411_9MYCE</name>
<dbReference type="EMBL" id="AJWJ01000018">
    <property type="protein sequence ID" value="KAF2077817.1"/>
    <property type="molecule type" value="Genomic_DNA"/>
</dbReference>
<dbReference type="Gene3D" id="3.30.300.90">
    <property type="entry name" value="BolA-like"/>
    <property type="match status" value="1"/>
</dbReference>
<dbReference type="PANTHER" id="PTHR46229">
    <property type="entry name" value="BOLA TRANSCRIPTION REGULATOR"/>
    <property type="match status" value="1"/>
</dbReference>
<dbReference type="InterPro" id="IPR036065">
    <property type="entry name" value="BolA-like_sf"/>
</dbReference>
<protein>
    <recommendedName>
        <fullName evidence="6">BolA family protein</fullName>
    </recommendedName>
</protein>
<comment type="caution">
    <text evidence="4">The sequence shown here is derived from an EMBL/GenBank/DDBJ whole genome shotgun (WGS) entry which is preliminary data.</text>
</comment>
<accession>A0A8J4Q411</accession>
<sequence>MSAADRPVENEIRQKLIKEYNPIHVEVINESHMHNVPKNSESHFKVLVVSDVFTPLSLIEQHKHINNTLADYIGTGKIHALSIVSRTPVQWDRIQKKKELEQQQQQSNSSLVDPSPSCKGGFGK</sequence>
<reference evidence="4" key="1">
    <citation type="submission" date="2020-01" db="EMBL/GenBank/DDBJ databases">
        <title>Development of genomics and gene disruption for Polysphondylium violaceum indicates a role for the polyketide synthase stlB in stalk morphogenesis.</title>
        <authorList>
            <person name="Narita B."/>
            <person name="Kawabe Y."/>
            <person name="Kin K."/>
            <person name="Saito T."/>
            <person name="Gibbs R."/>
            <person name="Kuspa A."/>
            <person name="Muzny D."/>
            <person name="Queller D."/>
            <person name="Richards S."/>
            <person name="Strassman J."/>
            <person name="Sucgang R."/>
            <person name="Worley K."/>
            <person name="Schaap P."/>
        </authorList>
    </citation>
    <scope>NUCLEOTIDE SEQUENCE</scope>
    <source>
        <strain evidence="4">QSvi11</strain>
    </source>
</reference>
<evidence type="ECO:0000313" key="5">
    <source>
        <dbReference type="Proteomes" id="UP000695562"/>
    </source>
</evidence>
<proteinExistence type="inferred from homology"/>
<dbReference type="SUPFAM" id="SSF82657">
    <property type="entry name" value="BolA-like"/>
    <property type="match status" value="1"/>
</dbReference>
<dbReference type="PANTHER" id="PTHR46229:SF3">
    <property type="entry name" value="BOLA-LIKE PROTEIN DDB_G0274169"/>
    <property type="match status" value="1"/>
</dbReference>